<proteinExistence type="inferred from homology"/>
<dbReference type="Pfam" id="PF02481">
    <property type="entry name" value="DNA_processg_A"/>
    <property type="match status" value="1"/>
</dbReference>
<dbReference type="GO" id="GO:0009294">
    <property type="term" value="P:DNA-mediated transformation"/>
    <property type="evidence" value="ECO:0007669"/>
    <property type="project" value="InterPro"/>
</dbReference>
<evidence type="ECO:0000313" key="4">
    <source>
        <dbReference type="EMBL" id="HFB55231.1"/>
    </source>
</evidence>
<dbReference type="AlphaFoldDB" id="A0A7C3G0E7"/>
<dbReference type="Gene3D" id="1.10.10.10">
    <property type="entry name" value="Winged helix-like DNA-binding domain superfamily/Winged helix DNA-binding domain"/>
    <property type="match status" value="1"/>
</dbReference>
<dbReference type="PANTHER" id="PTHR43022:SF1">
    <property type="entry name" value="PROTEIN SMF"/>
    <property type="match status" value="1"/>
</dbReference>
<dbReference type="InterPro" id="IPR057666">
    <property type="entry name" value="DrpA_SLOG"/>
</dbReference>
<dbReference type="Pfam" id="PF17782">
    <property type="entry name" value="WHD_DprA"/>
    <property type="match status" value="1"/>
</dbReference>
<accession>A0A7C3G0E7</accession>
<protein>
    <submittedName>
        <fullName evidence="4">DNA-protecting protein DprA</fullName>
    </submittedName>
</protein>
<reference evidence="4" key="1">
    <citation type="journal article" date="2020" name="mSystems">
        <title>Genome- and Community-Level Interaction Insights into Carbon Utilization and Element Cycling Functions of Hydrothermarchaeota in Hydrothermal Sediment.</title>
        <authorList>
            <person name="Zhou Z."/>
            <person name="Liu Y."/>
            <person name="Xu W."/>
            <person name="Pan J."/>
            <person name="Luo Z.H."/>
            <person name="Li M."/>
        </authorList>
    </citation>
    <scope>NUCLEOTIDE SEQUENCE [LARGE SCALE GENOMIC DNA]</scope>
    <source>
        <strain evidence="4">HyVt-489</strain>
    </source>
</reference>
<comment type="similarity">
    <text evidence="1">Belongs to the DprA/Smf family.</text>
</comment>
<feature type="domain" description="Smf/DprA SLOG" evidence="2">
    <location>
        <begin position="77"/>
        <end position="283"/>
    </location>
</feature>
<dbReference type="PANTHER" id="PTHR43022">
    <property type="entry name" value="PROTEIN SMF"/>
    <property type="match status" value="1"/>
</dbReference>
<name>A0A7C3G0E7_9PROT</name>
<dbReference type="InterPro" id="IPR036388">
    <property type="entry name" value="WH-like_DNA-bd_sf"/>
</dbReference>
<dbReference type="Proteomes" id="UP000886042">
    <property type="component" value="Unassembled WGS sequence"/>
</dbReference>
<dbReference type="NCBIfam" id="TIGR00732">
    <property type="entry name" value="dprA"/>
    <property type="match status" value="1"/>
</dbReference>
<dbReference type="Pfam" id="PF21102">
    <property type="entry name" value="DprA_N"/>
    <property type="match status" value="1"/>
</dbReference>
<dbReference type="InterPro" id="IPR003488">
    <property type="entry name" value="DprA"/>
</dbReference>
<gene>
    <name evidence="4" type="primary">dprA</name>
    <name evidence="4" type="ORF">ENJ46_04830</name>
</gene>
<evidence type="ECO:0000259" key="3">
    <source>
        <dbReference type="Pfam" id="PF17782"/>
    </source>
</evidence>
<sequence>MQPSELSFAQKRDWLRLTRTSTVGPVAFRDLIMRYGDAGTALNALPDLARRSTKLRIPPIEEIEAEMQACDDMGVNLIASCEPDYPHYLRAVDPPPPLISVVGDIKLAHRPCTAIIGSRNASAIGLRFARQIATELGEAGHTIISGLARGIDASAHAGALETGTIGVLGGGVDHIYPRQNTDLYHAMAKQGALISESPLGYRATARDFPRRNRIISGLCQGVVVIEAAERSGTLITARYALEQNREVMAAPGSPLDPRTKGCNRLIRQGAALIENTQDILDVLNNTRAPYVEEDKDGYHSPSLDWDDIQNNVDKARDILLSLCSPTPTQRDEIIRQSAISYPIAAAALLELELSGEITVEGDGRLAITY</sequence>
<feature type="domain" description="DprA winged helix" evidence="3">
    <location>
        <begin position="312"/>
        <end position="361"/>
    </location>
</feature>
<dbReference type="EMBL" id="DRMN01000319">
    <property type="protein sequence ID" value="HFB55231.1"/>
    <property type="molecule type" value="Genomic_DNA"/>
</dbReference>
<evidence type="ECO:0000259" key="2">
    <source>
        <dbReference type="Pfam" id="PF02481"/>
    </source>
</evidence>
<dbReference type="Gene3D" id="3.40.50.450">
    <property type="match status" value="1"/>
</dbReference>
<comment type="caution">
    <text evidence="4">The sequence shown here is derived from an EMBL/GenBank/DDBJ whole genome shotgun (WGS) entry which is preliminary data.</text>
</comment>
<dbReference type="SUPFAM" id="SSF102405">
    <property type="entry name" value="MCP/YpsA-like"/>
    <property type="match status" value="1"/>
</dbReference>
<evidence type="ECO:0000256" key="1">
    <source>
        <dbReference type="ARBA" id="ARBA00006525"/>
    </source>
</evidence>
<dbReference type="InterPro" id="IPR041614">
    <property type="entry name" value="DprA_WH"/>
</dbReference>
<organism evidence="4">
    <name type="scientific">Hellea balneolensis</name>
    <dbReference type="NCBI Taxonomy" id="287478"/>
    <lineage>
        <taxon>Bacteria</taxon>
        <taxon>Pseudomonadati</taxon>
        <taxon>Pseudomonadota</taxon>
        <taxon>Alphaproteobacteria</taxon>
        <taxon>Maricaulales</taxon>
        <taxon>Robiginitomaculaceae</taxon>
        <taxon>Hellea</taxon>
    </lineage>
</organism>